<accession>A0A4R2N8Z2</accession>
<dbReference type="InterPro" id="IPR007435">
    <property type="entry name" value="DUF484"/>
</dbReference>
<evidence type="ECO:0000313" key="3">
    <source>
        <dbReference type="Proteomes" id="UP000295182"/>
    </source>
</evidence>
<dbReference type="RefSeq" id="WP_119013035.1">
    <property type="nucleotide sequence ID" value="NZ_QXNC01000012.1"/>
</dbReference>
<evidence type="ECO:0000313" key="2">
    <source>
        <dbReference type="EMBL" id="TCP17461.1"/>
    </source>
</evidence>
<dbReference type="Proteomes" id="UP000295182">
    <property type="component" value="Unassembled WGS sequence"/>
</dbReference>
<comment type="caution">
    <text evidence="2">The sequence shown here is derived from an EMBL/GenBank/DDBJ whole genome shotgun (WGS) entry which is preliminary data.</text>
</comment>
<gene>
    <name evidence="2" type="ORF">EV674_11217</name>
</gene>
<keyword evidence="3" id="KW-1185">Reference proteome</keyword>
<dbReference type="AlphaFoldDB" id="A0A4R2N8Z2"/>
<organism evidence="2 3">
    <name type="scientific">Simplicispira metamorpha</name>
    <dbReference type="NCBI Taxonomy" id="80881"/>
    <lineage>
        <taxon>Bacteria</taxon>
        <taxon>Pseudomonadati</taxon>
        <taxon>Pseudomonadota</taxon>
        <taxon>Betaproteobacteria</taxon>
        <taxon>Burkholderiales</taxon>
        <taxon>Comamonadaceae</taxon>
        <taxon>Simplicispira</taxon>
    </lineage>
</organism>
<proteinExistence type="predicted"/>
<dbReference type="InterPro" id="IPR029016">
    <property type="entry name" value="GAF-like_dom_sf"/>
</dbReference>
<dbReference type="OrthoDB" id="8525200at2"/>
<evidence type="ECO:0000256" key="1">
    <source>
        <dbReference type="SAM" id="Coils"/>
    </source>
</evidence>
<dbReference type="Pfam" id="PF04340">
    <property type="entry name" value="DUF484"/>
    <property type="match status" value="1"/>
</dbReference>
<dbReference type="PANTHER" id="PTHR38765">
    <property type="entry name" value="DUF484 DOMAIN-CONTAINING PROTEIN"/>
    <property type="match status" value="1"/>
</dbReference>
<protein>
    <recommendedName>
        <fullName evidence="4">DUF484 family protein</fullName>
    </recommendedName>
</protein>
<evidence type="ECO:0008006" key="4">
    <source>
        <dbReference type="Google" id="ProtNLM"/>
    </source>
</evidence>
<dbReference type="PANTHER" id="PTHR38765:SF1">
    <property type="entry name" value="DUF484 DOMAIN-CONTAINING PROTEIN"/>
    <property type="match status" value="1"/>
</dbReference>
<keyword evidence="1" id="KW-0175">Coiled coil</keyword>
<dbReference type="EMBL" id="SLXH01000012">
    <property type="protein sequence ID" value="TCP17461.1"/>
    <property type="molecule type" value="Genomic_DNA"/>
</dbReference>
<reference evidence="2 3" key="1">
    <citation type="submission" date="2019-03" db="EMBL/GenBank/DDBJ databases">
        <title>Genomic Encyclopedia of Type Strains, Phase IV (KMG-IV): sequencing the most valuable type-strain genomes for metagenomic binning, comparative biology and taxonomic classification.</title>
        <authorList>
            <person name="Goeker M."/>
        </authorList>
    </citation>
    <scope>NUCLEOTIDE SEQUENCE [LARGE SCALE GENOMIC DNA]</scope>
    <source>
        <strain evidence="2 3">DSM 1837</strain>
    </source>
</reference>
<dbReference type="Gene3D" id="3.30.450.40">
    <property type="match status" value="1"/>
</dbReference>
<name>A0A4R2N8Z2_9BURK</name>
<sequence>MSPHSPLPQIAPITEEDIVEYLAQTPGFFERHAELLTSVQMVSPHGHRAVSLQERQAEMLRDKIKGLEQRVMDMVRNAHENAAIAEKVHQWGCDLQRIKVPTDLPDAVVRGIRTLFDVPQAAVRVWSVAPAYANAPVTWGASDDVRAFATSLTMPFCGPNLGFEPVGWLRGAASSDGSESNEVHSLALLPLRDGPMDRATPAFGMLVLASHDPHRFEATMGTDFLTLIAEMASAALARLR</sequence>
<feature type="coiled-coil region" evidence="1">
    <location>
        <begin position="50"/>
        <end position="77"/>
    </location>
</feature>